<dbReference type="AlphaFoldDB" id="A0A1H9VZ40"/>
<dbReference type="InterPro" id="IPR051167">
    <property type="entry name" value="Prolyl_oligopep/macrocyclase"/>
</dbReference>
<evidence type="ECO:0000259" key="4">
    <source>
        <dbReference type="Pfam" id="PF00326"/>
    </source>
</evidence>
<dbReference type="SUPFAM" id="SSF50993">
    <property type="entry name" value="Peptidase/esterase 'gauge' domain"/>
    <property type="match status" value="1"/>
</dbReference>
<protein>
    <submittedName>
        <fullName evidence="6">Prolyl oligopeptidase</fullName>
    </submittedName>
</protein>
<keyword evidence="1" id="KW-0645">Protease</keyword>
<dbReference type="Gene3D" id="2.130.10.120">
    <property type="entry name" value="Prolyl oligopeptidase, N-terminal domain"/>
    <property type="match status" value="1"/>
</dbReference>
<gene>
    <name evidence="6" type="ORF">SAMN05661109_02453</name>
</gene>
<feature type="domain" description="Peptidase S9A N-terminal" evidence="5">
    <location>
        <begin position="37"/>
        <end position="223"/>
    </location>
</feature>
<keyword evidence="2" id="KW-0378">Hydrolase</keyword>
<dbReference type="InterPro" id="IPR002470">
    <property type="entry name" value="Peptidase_S9A"/>
</dbReference>
<dbReference type="GO" id="GO:0005829">
    <property type="term" value="C:cytosol"/>
    <property type="evidence" value="ECO:0007669"/>
    <property type="project" value="TreeGrafter"/>
</dbReference>
<keyword evidence="3" id="KW-0720">Serine protease</keyword>
<evidence type="ECO:0000313" key="6">
    <source>
        <dbReference type="EMBL" id="SES26789.1"/>
    </source>
</evidence>
<accession>A0A1H9VZ40</accession>
<feature type="domain" description="Peptidase S9 prolyl oligopeptidase catalytic" evidence="4">
    <location>
        <begin position="467"/>
        <end position="676"/>
    </location>
</feature>
<dbReference type="InterPro" id="IPR023302">
    <property type="entry name" value="Pept_S9A_N"/>
</dbReference>
<evidence type="ECO:0000256" key="3">
    <source>
        <dbReference type="ARBA" id="ARBA00022825"/>
    </source>
</evidence>
<dbReference type="EMBL" id="FOGQ01000015">
    <property type="protein sequence ID" value="SES26789.1"/>
    <property type="molecule type" value="Genomic_DNA"/>
</dbReference>
<keyword evidence="7" id="KW-1185">Reference proteome</keyword>
<dbReference type="Pfam" id="PF00326">
    <property type="entry name" value="Peptidase_S9"/>
    <property type="match status" value="1"/>
</dbReference>
<dbReference type="GO" id="GO:0070012">
    <property type="term" value="F:oligopeptidase activity"/>
    <property type="evidence" value="ECO:0007669"/>
    <property type="project" value="TreeGrafter"/>
</dbReference>
<dbReference type="Gene3D" id="3.40.50.1820">
    <property type="entry name" value="alpha/beta hydrolase"/>
    <property type="match status" value="1"/>
</dbReference>
<dbReference type="STRING" id="1121357.SAMN05661109_02453"/>
<dbReference type="GO" id="GO:0006508">
    <property type="term" value="P:proteolysis"/>
    <property type="evidence" value="ECO:0007669"/>
    <property type="project" value="UniProtKB-KW"/>
</dbReference>
<evidence type="ECO:0000313" key="7">
    <source>
        <dbReference type="Proteomes" id="UP000198929"/>
    </source>
</evidence>
<dbReference type="RefSeq" id="WP_092260564.1">
    <property type="nucleotide sequence ID" value="NZ_CP047199.1"/>
</dbReference>
<dbReference type="GO" id="GO:0004252">
    <property type="term" value="F:serine-type endopeptidase activity"/>
    <property type="evidence" value="ECO:0007669"/>
    <property type="project" value="InterPro"/>
</dbReference>
<organism evidence="6 7">
    <name type="scientific">Corynebacterium cystitidis DSM 20524</name>
    <dbReference type="NCBI Taxonomy" id="1121357"/>
    <lineage>
        <taxon>Bacteria</taxon>
        <taxon>Bacillati</taxon>
        <taxon>Actinomycetota</taxon>
        <taxon>Actinomycetes</taxon>
        <taxon>Mycobacteriales</taxon>
        <taxon>Corynebacteriaceae</taxon>
        <taxon>Corynebacterium</taxon>
    </lineage>
</organism>
<dbReference type="Pfam" id="PF02897">
    <property type="entry name" value="Peptidase_S9_N"/>
    <property type="match status" value="1"/>
</dbReference>
<dbReference type="Proteomes" id="UP000198929">
    <property type="component" value="Unassembled WGS sequence"/>
</dbReference>
<evidence type="ECO:0000256" key="2">
    <source>
        <dbReference type="ARBA" id="ARBA00022801"/>
    </source>
</evidence>
<dbReference type="InterPro" id="IPR029058">
    <property type="entry name" value="AB_hydrolase_fold"/>
</dbReference>
<evidence type="ECO:0000256" key="1">
    <source>
        <dbReference type="ARBA" id="ARBA00022670"/>
    </source>
</evidence>
<reference evidence="7" key="1">
    <citation type="submission" date="2016-10" db="EMBL/GenBank/DDBJ databases">
        <authorList>
            <person name="Varghese N."/>
            <person name="Submissions S."/>
        </authorList>
    </citation>
    <scope>NUCLEOTIDE SEQUENCE [LARGE SCALE GENOMIC DNA]</scope>
    <source>
        <strain evidence="7">DSM 20524</strain>
    </source>
</reference>
<dbReference type="InterPro" id="IPR001375">
    <property type="entry name" value="Peptidase_S9_cat"/>
</dbReference>
<proteinExistence type="predicted"/>
<evidence type="ECO:0000259" key="5">
    <source>
        <dbReference type="Pfam" id="PF02897"/>
    </source>
</evidence>
<dbReference type="PANTHER" id="PTHR42881:SF13">
    <property type="entry name" value="PROLYL ENDOPEPTIDASE"/>
    <property type="match status" value="1"/>
</dbReference>
<dbReference type="PANTHER" id="PTHR42881">
    <property type="entry name" value="PROLYL ENDOPEPTIDASE"/>
    <property type="match status" value="1"/>
</dbReference>
<dbReference type="SUPFAM" id="SSF53474">
    <property type="entry name" value="alpha/beta-Hydrolases"/>
    <property type="match status" value="1"/>
</dbReference>
<sequence length="676" mass="74212">MRDIDPELLDDIIGQPALEWAQAWSDDTLAAFDLEPLQSRILEVLDTDARIPYVTRRGEFLYNFWRDADRPRGVWRRTLIDEYLTDSPTWEELIDVDALAAAEDEDWVWKGAVVRAPQYDRALIKLSRGGADATVVREFDMASLDLASLDGSLGSSAAFVLPEAKSYVSWAGDDVLVGTDTGAGSLTESGYPREVRLWRRGQQLSDAQVIFSGQPDDVLVVGSYDPTPGFERTVVTRAIDFYNSETFIDGVRLDIPTDCEATAHRQWLFLQPRTTFSDIPAGALAVMLYDDYLSGSRDFTLLVEPDEHTSVESLAFTASELLVTTLVDVATQIHSYRLGTWECREVGLPGASSASVVATSPLDGDEYWINTSSFTQPSTLLRGSGGGSVAGTEVVEVKRAPELFDASGLETRQHWVESADGTKIPYFITGNFSSGDSHEPRPTLVGGYGGFEVSLTPGYSAVRGRAWLERGYYYVQPNLRGGGEFGPQWHSQVVKTNRHKVWEDHRATLDDLVRRGYTTPELIGIRGGSNGGLLTSGALVQYPDALGAAVIQVPLTDMLRYHTLSAGASWMAEYGNPDDPTERAAIEKWSPLHNIPQHNIPGGTNSPLPPALVTTSTRDDRVHPAHARRFALALHQAGQPVDYYENTVGGHAGAADNTQTARVEALIYSWLDRQLG</sequence>
<name>A0A1H9VZ40_9CORY</name>
<dbReference type="PRINTS" id="PR00862">
    <property type="entry name" value="PROLIGOPTASE"/>
</dbReference>